<dbReference type="Proteomes" id="UP000237839">
    <property type="component" value="Unassembled WGS sequence"/>
</dbReference>
<protein>
    <submittedName>
        <fullName evidence="1">Uncharacterized protein</fullName>
    </submittedName>
</protein>
<reference evidence="1 2" key="1">
    <citation type="submission" date="2018-02" db="EMBL/GenBank/DDBJ databases">
        <title>Solimicrobium silvestre gen. nov., sp. nov., isolated from alpine forest soil.</title>
        <authorList>
            <person name="Margesin R."/>
            <person name="Albuquerque L."/>
            <person name="Zhang D.-C."/>
            <person name="Froufe H.J.C."/>
            <person name="Severino R."/>
            <person name="Roxo I."/>
            <person name="Egas C."/>
            <person name="Da Costa M.S."/>
        </authorList>
    </citation>
    <scope>NUCLEOTIDE SEQUENCE [LARGE SCALE GENOMIC DNA]</scope>
    <source>
        <strain evidence="1 2">S20-91</strain>
    </source>
</reference>
<gene>
    <name evidence="1" type="ORF">S2091_1558</name>
</gene>
<sequence>MFQLLCHGSFLFFKCRDCVKTKNKFEREKIDLLKRSLFNYFNVGNGFPTHAFSEKACNFLFLHIDGRPHFAKLLFTDVKKVEIAAIDPDF</sequence>
<keyword evidence="2" id="KW-1185">Reference proteome</keyword>
<proteinExistence type="predicted"/>
<organism evidence="1 2">
    <name type="scientific">Solimicrobium silvestre</name>
    <dbReference type="NCBI Taxonomy" id="2099400"/>
    <lineage>
        <taxon>Bacteria</taxon>
        <taxon>Pseudomonadati</taxon>
        <taxon>Pseudomonadota</taxon>
        <taxon>Betaproteobacteria</taxon>
        <taxon>Burkholderiales</taxon>
        <taxon>Oxalobacteraceae</taxon>
        <taxon>Solimicrobium</taxon>
    </lineage>
</organism>
<name>A0A2S9H0R6_9BURK</name>
<dbReference type="EMBL" id="PUGF01000006">
    <property type="protein sequence ID" value="PRC93557.1"/>
    <property type="molecule type" value="Genomic_DNA"/>
</dbReference>
<accession>A0A2S9H0R6</accession>
<evidence type="ECO:0000313" key="2">
    <source>
        <dbReference type="Proteomes" id="UP000237839"/>
    </source>
</evidence>
<comment type="caution">
    <text evidence="1">The sequence shown here is derived from an EMBL/GenBank/DDBJ whole genome shotgun (WGS) entry which is preliminary data.</text>
</comment>
<dbReference type="AlphaFoldDB" id="A0A2S9H0R6"/>
<evidence type="ECO:0000313" key="1">
    <source>
        <dbReference type="EMBL" id="PRC93557.1"/>
    </source>
</evidence>